<organism evidence="1 2">
    <name type="scientific">Bauhinia variegata</name>
    <name type="common">Purple orchid tree</name>
    <name type="synonym">Phanera variegata</name>
    <dbReference type="NCBI Taxonomy" id="167791"/>
    <lineage>
        <taxon>Eukaryota</taxon>
        <taxon>Viridiplantae</taxon>
        <taxon>Streptophyta</taxon>
        <taxon>Embryophyta</taxon>
        <taxon>Tracheophyta</taxon>
        <taxon>Spermatophyta</taxon>
        <taxon>Magnoliopsida</taxon>
        <taxon>eudicotyledons</taxon>
        <taxon>Gunneridae</taxon>
        <taxon>Pentapetalae</taxon>
        <taxon>rosids</taxon>
        <taxon>fabids</taxon>
        <taxon>Fabales</taxon>
        <taxon>Fabaceae</taxon>
        <taxon>Cercidoideae</taxon>
        <taxon>Cercideae</taxon>
        <taxon>Bauhiniinae</taxon>
        <taxon>Bauhinia</taxon>
    </lineage>
</organism>
<dbReference type="Proteomes" id="UP000828941">
    <property type="component" value="Chromosome 2"/>
</dbReference>
<protein>
    <submittedName>
        <fullName evidence="1">Uncharacterized protein</fullName>
    </submittedName>
</protein>
<name>A0ACB9Q0R4_BAUVA</name>
<accession>A0ACB9Q0R4</accession>
<dbReference type="EMBL" id="CM039427">
    <property type="protein sequence ID" value="KAI4353734.1"/>
    <property type="molecule type" value="Genomic_DNA"/>
</dbReference>
<comment type="caution">
    <text evidence="1">The sequence shown here is derived from an EMBL/GenBank/DDBJ whole genome shotgun (WGS) entry which is preliminary data.</text>
</comment>
<evidence type="ECO:0000313" key="1">
    <source>
        <dbReference type="EMBL" id="KAI4353734.1"/>
    </source>
</evidence>
<evidence type="ECO:0000313" key="2">
    <source>
        <dbReference type="Proteomes" id="UP000828941"/>
    </source>
</evidence>
<sequence length="597" mass="67363">MATPEANPVPFPYFIQMANDVTIHMQCLADIVGQFRWRKVTAIYEQNDGFTSNSNILTYLSNNLRDVNSEIDEHVAFPSLASLSDPKATIEQKLKRLQKKSKRVFLIVQSSLEFAVMLFEKANQMGMIEKGSAWIISDSVASHLDSLDPSVTDNMQGVPLNGACPHLVHVSYAQNKTKVTGFSADVFRKSLRHLPYDLSYDFVPFNGTYNEIVKQVNNKVIFSTNRMHEYAVLNIGHGFAAVHDRQQGYFAMGDLNAAIGDIEIMSNRYQYVQFAHQYVDSGLTTIVRVKPDRSKQTWMFMDAFTKEMGLLLATMHLYVGLVIWIIERGDNSELKGFGAMLWFSVTILFFTQREPVRSNLARFVLVPWLVIILIVTRSFTASLISMMTVSHLEPSVPVLQTLKRTNAIVGCNRRSFMCDYLTNEQGFKPENIKRFDSLDEYPRSLEKNEIKAAILIAPQAEIFLATYCKGYITAGTPLTLGGLGFVFPRGSRLAVDMSEAALESIERGEVQDLKKKMLSTTNCRPSDDAEQDEKLGPQPSFGLFYISGTIASLGLLFTMVHFAGRNVKTSKTWQRIRSMKLSLIPERNRQGETFTNE</sequence>
<gene>
    <name evidence="1" type="ORF">L6164_002665</name>
</gene>
<keyword evidence="2" id="KW-1185">Reference proteome</keyword>
<reference evidence="1 2" key="1">
    <citation type="journal article" date="2022" name="DNA Res.">
        <title>Chromosomal-level genome assembly of the orchid tree Bauhinia variegata (Leguminosae; Cercidoideae) supports the allotetraploid origin hypothesis of Bauhinia.</title>
        <authorList>
            <person name="Zhong Y."/>
            <person name="Chen Y."/>
            <person name="Zheng D."/>
            <person name="Pang J."/>
            <person name="Liu Y."/>
            <person name="Luo S."/>
            <person name="Meng S."/>
            <person name="Qian L."/>
            <person name="Wei D."/>
            <person name="Dai S."/>
            <person name="Zhou R."/>
        </authorList>
    </citation>
    <scope>NUCLEOTIDE SEQUENCE [LARGE SCALE GENOMIC DNA]</scope>
    <source>
        <strain evidence="1">BV-YZ2020</strain>
    </source>
</reference>
<proteinExistence type="predicted"/>